<proteinExistence type="predicted"/>
<dbReference type="InterPro" id="IPR008772">
    <property type="entry name" value="Phosphonate_metab_PhnH"/>
</dbReference>
<dbReference type="PIRSF" id="PIRSF020680">
    <property type="entry name" value="PhnH"/>
    <property type="match status" value="1"/>
</dbReference>
<evidence type="ECO:0000313" key="1">
    <source>
        <dbReference type="EMBL" id="MCW8347167.1"/>
    </source>
</evidence>
<evidence type="ECO:0000313" key="2">
    <source>
        <dbReference type="Proteomes" id="UP001155587"/>
    </source>
</evidence>
<name>A0A9X3HXU6_9VIBR</name>
<sequence length="204" mass="22223">MTTITPAFQDAVHDSQYCFRLLLKAMSEPGKRVTLDKSQGFGDMQAATAQILLSLADNATSVWLSPALQSDKAVLDNVRFHSGAPVVATQNEADFAVIAERDLISCSSQWFAFNQGNEEYPDQATTVIVELDSLTSGQRISLSGPGIEARCDAYIGDVPSEFVNFLTSRQELTDFPLGIDLILVHQQDVLCLPRTTSVEVSSCM</sequence>
<reference evidence="1" key="1">
    <citation type="submission" date="2022-02" db="EMBL/GenBank/DDBJ databases">
        <title>Vibrio sp. nov, a new bacterium isolated from seawater.</title>
        <authorList>
            <person name="Yuan Y."/>
        </authorList>
    </citation>
    <scope>NUCLEOTIDE SEQUENCE</scope>
    <source>
        <strain evidence="1">ZSDZ65</strain>
    </source>
</reference>
<dbReference type="GO" id="GO:0016829">
    <property type="term" value="F:lyase activity"/>
    <property type="evidence" value="ECO:0007669"/>
    <property type="project" value="UniProtKB-KW"/>
</dbReference>
<dbReference type="EMBL" id="JAKRRY010000019">
    <property type="protein sequence ID" value="MCW8347167.1"/>
    <property type="molecule type" value="Genomic_DNA"/>
</dbReference>
<dbReference type="NCBIfam" id="TIGR03292">
    <property type="entry name" value="PhnH_redo"/>
    <property type="match status" value="1"/>
</dbReference>
<dbReference type="Proteomes" id="UP001155587">
    <property type="component" value="Unassembled WGS sequence"/>
</dbReference>
<dbReference type="SUPFAM" id="SSF159709">
    <property type="entry name" value="PhnH-like"/>
    <property type="match status" value="1"/>
</dbReference>
<organism evidence="1 2">
    <name type="scientific">Vibrio qingdaonensis</name>
    <dbReference type="NCBI Taxonomy" id="2829491"/>
    <lineage>
        <taxon>Bacteria</taxon>
        <taxon>Pseudomonadati</taxon>
        <taxon>Pseudomonadota</taxon>
        <taxon>Gammaproteobacteria</taxon>
        <taxon>Vibrionales</taxon>
        <taxon>Vibrionaceae</taxon>
        <taxon>Vibrio</taxon>
    </lineage>
</organism>
<protein>
    <submittedName>
        <fullName evidence="1">Phosphonate C-P lyase system protein PhnH</fullName>
    </submittedName>
</protein>
<gene>
    <name evidence="1" type="primary">phnH</name>
    <name evidence="1" type="ORF">MD535_14270</name>
</gene>
<dbReference type="RefSeq" id="WP_265675699.1">
    <property type="nucleotide sequence ID" value="NZ_JAKRRY010000019.1"/>
</dbReference>
<dbReference type="GO" id="GO:0019634">
    <property type="term" value="P:organic phosphonate metabolic process"/>
    <property type="evidence" value="ECO:0007669"/>
    <property type="project" value="InterPro"/>
</dbReference>
<keyword evidence="1" id="KW-0456">Lyase</keyword>
<keyword evidence="2" id="KW-1185">Reference proteome</keyword>
<accession>A0A9X3HXU6</accession>
<dbReference type="Pfam" id="PF05845">
    <property type="entry name" value="PhnH"/>
    <property type="match status" value="1"/>
</dbReference>
<dbReference type="AlphaFoldDB" id="A0A9X3HXU6"/>
<dbReference type="InterPro" id="IPR038058">
    <property type="entry name" value="PhnH-like_sp"/>
</dbReference>
<dbReference type="Gene3D" id="3.40.50.11310">
    <property type="entry name" value="Bacterial phosphonate metabolism protein PhnH"/>
    <property type="match status" value="1"/>
</dbReference>
<comment type="caution">
    <text evidence="1">The sequence shown here is derived from an EMBL/GenBank/DDBJ whole genome shotgun (WGS) entry which is preliminary data.</text>
</comment>